<reference evidence="2 3" key="1">
    <citation type="submission" date="2016-06" db="EMBL/GenBank/DDBJ databases">
        <authorList>
            <person name="Kjaerup R.B."/>
            <person name="Dalgaard T.S."/>
            <person name="Juul-Madsen H.R."/>
        </authorList>
    </citation>
    <scope>NUCLEOTIDE SEQUENCE [LARGE SCALE GENOMIC DNA]</scope>
    <source>
        <strain evidence="2">3</strain>
    </source>
</reference>
<dbReference type="STRING" id="1860102.ACCAA_130010"/>
<keyword evidence="1" id="KW-0732">Signal</keyword>
<accession>A0A1A8XFR6</accession>
<feature type="signal peptide" evidence="1">
    <location>
        <begin position="1"/>
        <end position="27"/>
    </location>
</feature>
<protein>
    <recommendedName>
        <fullName evidence="4">PEP-CTERM protein-sorting domain-containing protein</fullName>
    </recommendedName>
</protein>
<keyword evidence="3" id="KW-1185">Reference proteome</keyword>
<sequence>MKISMNQVLGCTSLALLIAAAAPSAQANLLSDPGFETNTLTTIANVLGDFVTYKGQWGVENAVITGTVGAVVPFQGIKMLAMLDDGLITTQSAQTIDVTSYASDIDAGGAKFQLSAFFNTDFETAGAIGGVILQFFSGSSYSTQVGSFASGNITLDDNPLTWQQSSIHGFIPVGTRWFVAQVLCDDASLQGHTCYVDATDLSIPEPTTMSLLVISGLFLRRRLRRFGGQSA</sequence>
<dbReference type="Proteomes" id="UP000199169">
    <property type="component" value="Unassembled WGS sequence"/>
</dbReference>
<dbReference type="EMBL" id="FLQX01000035">
    <property type="protein sequence ID" value="SBT04015.1"/>
    <property type="molecule type" value="Genomic_DNA"/>
</dbReference>
<dbReference type="Gene3D" id="2.60.120.260">
    <property type="entry name" value="Galactose-binding domain-like"/>
    <property type="match status" value="1"/>
</dbReference>
<evidence type="ECO:0008006" key="4">
    <source>
        <dbReference type="Google" id="ProtNLM"/>
    </source>
</evidence>
<organism evidence="2 3">
    <name type="scientific">Candidatus Accumulibacter aalborgensis</name>
    <dbReference type="NCBI Taxonomy" id="1860102"/>
    <lineage>
        <taxon>Bacteria</taxon>
        <taxon>Pseudomonadati</taxon>
        <taxon>Pseudomonadota</taxon>
        <taxon>Betaproteobacteria</taxon>
        <taxon>Candidatus Accumulibacter</taxon>
    </lineage>
</organism>
<dbReference type="AlphaFoldDB" id="A0A1A8XFR6"/>
<evidence type="ECO:0000256" key="1">
    <source>
        <dbReference type="SAM" id="SignalP"/>
    </source>
</evidence>
<evidence type="ECO:0000313" key="2">
    <source>
        <dbReference type="EMBL" id="SBT04015.1"/>
    </source>
</evidence>
<name>A0A1A8XFR6_9PROT</name>
<gene>
    <name evidence="2" type="ORF">ACCAA_130010</name>
</gene>
<evidence type="ECO:0000313" key="3">
    <source>
        <dbReference type="Proteomes" id="UP000199169"/>
    </source>
</evidence>
<feature type="chain" id="PRO_5008381390" description="PEP-CTERM protein-sorting domain-containing protein" evidence="1">
    <location>
        <begin position="28"/>
        <end position="231"/>
    </location>
</feature>
<proteinExistence type="predicted"/>